<dbReference type="Pfam" id="PF11137">
    <property type="entry name" value="DUF2909"/>
    <property type="match status" value="1"/>
</dbReference>
<dbReference type="EMBL" id="CP011129">
    <property type="protein sequence ID" value="ALN82702.1"/>
    <property type="molecule type" value="Genomic_DNA"/>
</dbReference>
<evidence type="ECO:0000313" key="2">
    <source>
        <dbReference type="EMBL" id="ALN82702.1"/>
    </source>
</evidence>
<organism evidence="2 3">
    <name type="scientific">Lysobacter antibioticus</name>
    <dbReference type="NCBI Taxonomy" id="84531"/>
    <lineage>
        <taxon>Bacteria</taxon>
        <taxon>Pseudomonadati</taxon>
        <taxon>Pseudomonadota</taxon>
        <taxon>Gammaproteobacteria</taxon>
        <taxon>Lysobacterales</taxon>
        <taxon>Lysobacteraceae</taxon>
        <taxon>Lysobacter</taxon>
    </lineage>
</organism>
<evidence type="ECO:0000256" key="1">
    <source>
        <dbReference type="SAM" id="Phobius"/>
    </source>
</evidence>
<accession>A0A0S2FGN6</accession>
<evidence type="ECO:0008006" key="4">
    <source>
        <dbReference type="Google" id="ProtNLM"/>
    </source>
</evidence>
<dbReference type="AlphaFoldDB" id="A0A0S2FGN6"/>
<dbReference type="STRING" id="84531.LA76x_4594"/>
<feature type="transmembrane region" description="Helical" evidence="1">
    <location>
        <begin position="6"/>
        <end position="30"/>
    </location>
</feature>
<dbReference type="RefSeq" id="WP_057919356.1">
    <property type="nucleotide sequence ID" value="NZ_CP011129.1"/>
</dbReference>
<name>A0A0S2FGN6_LYSAN</name>
<dbReference type="KEGG" id="lab:LA76x_4594"/>
<dbReference type="Proteomes" id="UP000060787">
    <property type="component" value="Chromosome"/>
</dbReference>
<dbReference type="eggNOG" id="ENOG5033AAQ">
    <property type="taxonomic scope" value="Bacteria"/>
</dbReference>
<evidence type="ECO:0000313" key="3">
    <source>
        <dbReference type="Proteomes" id="UP000060787"/>
    </source>
</evidence>
<protein>
    <recommendedName>
        <fullName evidence="4">Twin transmembrane helix small protein</fullName>
    </recommendedName>
</protein>
<keyword evidence="1" id="KW-0472">Membrane</keyword>
<dbReference type="InterPro" id="IPR021313">
    <property type="entry name" value="DUF2909"/>
</dbReference>
<keyword evidence="1" id="KW-1133">Transmembrane helix</keyword>
<feature type="transmembrane region" description="Helical" evidence="1">
    <location>
        <begin position="42"/>
        <end position="65"/>
    </location>
</feature>
<keyword evidence="1" id="KW-0812">Transmembrane</keyword>
<dbReference type="PATRIC" id="fig|84531.7.peg.3925"/>
<dbReference type="NCBIfam" id="NF033233">
    <property type="entry name" value="twin_helix"/>
    <property type="match status" value="1"/>
</dbReference>
<gene>
    <name evidence="2" type="ORF">LA76x_4594</name>
</gene>
<dbReference type="KEGG" id="laq:GLA29479_4007"/>
<keyword evidence="3" id="KW-1185">Reference proteome</keyword>
<reference evidence="2 3" key="1">
    <citation type="journal article" date="2015" name="BMC Genomics">
        <title>Comparative genomics and metabolic profiling of the genus Lysobacter.</title>
        <authorList>
            <person name="de Bruijn I."/>
            <person name="Cheng X."/>
            <person name="de Jager V."/>
            <person name="Exposito R.G."/>
            <person name="Watrous J."/>
            <person name="Patel N."/>
            <person name="Postma J."/>
            <person name="Dorrestein P.C."/>
            <person name="Kobayashi D."/>
            <person name="Raaijmakers J.M."/>
        </authorList>
    </citation>
    <scope>NUCLEOTIDE SEQUENCE [LARGE SCALE GENOMIC DNA]</scope>
    <source>
        <strain evidence="2 3">76</strain>
    </source>
</reference>
<proteinExistence type="predicted"/>
<sequence length="75" mass="8382">MNESLKILLVVGFLIVILWNLGAGLYYMLVDKGQSKRTVNALTRRIALSIALIAIILFAMWMGWIEPHGIGSNPR</sequence>